<feature type="compositionally biased region" description="Basic and acidic residues" evidence="1">
    <location>
        <begin position="908"/>
        <end position="957"/>
    </location>
</feature>
<dbReference type="InterPro" id="IPR003323">
    <property type="entry name" value="OTU_dom"/>
</dbReference>
<evidence type="ECO:0000313" key="3">
    <source>
        <dbReference type="EMBL" id="KNF06225.1"/>
    </source>
</evidence>
<dbReference type="Proteomes" id="UP000054564">
    <property type="component" value="Unassembled WGS sequence"/>
</dbReference>
<evidence type="ECO:0000313" key="4">
    <source>
        <dbReference type="Proteomes" id="UP000054564"/>
    </source>
</evidence>
<feature type="compositionally biased region" description="Basic and acidic residues" evidence="1">
    <location>
        <begin position="845"/>
        <end position="856"/>
    </location>
</feature>
<dbReference type="CDD" id="cd22744">
    <property type="entry name" value="OTU"/>
    <property type="match status" value="1"/>
</dbReference>
<gene>
    <name evidence="3" type="ORF">PSTG_00732</name>
</gene>
<feature type="region of interest" description="Disordered" evidence="1">
    <location>
        <begin position="537"/>
        <end position="557"/>
    </location>
</feature>
<feature type="compositionally biased region" description="Polar residues" evidence="1">
    <location>
        <begin position="176"/>
        <end position="189"/>
    </location>
</feature>
<comment type="caution">
    <text evidence="3">The sequence shown here is derived from an EMBL/GenBank/DDBJ whole genome shotgun (WGS) entry which is preliminary data.</text>
</comment>
<organism evidence="3 4">
    <name type="scientific">Puccinia striiformis f. sp. tritici PST-78</name>
    <dbReference type="NCBI Taxonomy" id="1165861"/>
    <lineage>
        <taxon>Eukaryota</taxon>
        <taxon>Fungi</taxon>
        <taxon>Dikarya</taxon>
        <taxon>Basidiomycota</taxon>
        <taxon>Pucciniomycotina</taxon>
        <taxon>Pucciniomycetes</taxon>
        <taxon>Pucciniales</taxon>
        <taxon>Pucciniaceae</taxon>
        <taxon>Puccinia</taxon>
    </lineage>
</organism>
<evidence type="ECO:0000256" key="1">
    <source>
        <dbReference type="SAM" id="MobiDB-lite"/>
    </source>
</evidence>
<reference evidence="4" key="1">
    <citation type="submission" date="2014-03" db="EMBL/GenBank/DDBJ databases">
        <title>The Genome Sequence of Puccinia striiformis f. sp. tritici PST-78.</title>
        <authorList>
            <consortium name="The Broad Institute Genome Sequencing Platform"/>
            <person name="Cuomo C."/>
            <person name="Hulbert S."/>
            <person name="Chen X."/>
            <person name="Walker B."/>
            <person name="Young S.K."/>
            <person name="Zeng Q."/>
            <person name="Gargeya S."/>
            <person name="Fitzgerald M."/>
            <person name="Haas B."/>
            <person name="Abouelleil A."/>
            <person name="Alvarado L."/>
            <person name="Arachchi H.M."/>
            <person name="Berlin A.M."/>
            <person name="Chapman S.B."/>
            <person name="Goldberg J."/>
            <person name="Griggs A."/>
            <person name="Gujja S."/>
            <person name="Hansen M."/>
            <person name="Howarth C."/>
            <person name="Imamovic A."/>
            <person name="Larimer J."/>
            <person name="McCowan C."/>
            <person name="Montmayeur A."/>
            <person name="Murphy C."/>
            <person name="Neiman D."/>
            <person name="Pearson M."/>
            <person name="Priest M."/>
            <person name="Roberts A."/>
            <person name="Saif S."/>
            <person name="Shea T."/>
            <person name="Sisk P."/>
            <person name="Sykes S."/>
            <person name="Wortman J."/>
            <person name="Nusbaum C."/>
            <person name="Birren B."/>
        </authorList>
    </citation>
    <scope>NUCLEOTIDE SEQUENCE [LARGE SCALE GENOMIC DNA]</scope>
    <source>
        <strain evidence="4">race PST-78</strain>
    </source>
</reference>
<dbReference type="AlphaFoldDB" id="A0A0L0W4K4"/>
<name>A0A0L0W4K4_9BASI</name>
<feature type="region of interest" description="Disordered" evidence="1">
    <location>
        <begin position="125"/>
        <end position="191"/>
    </location>
</feature>
<dbReference type="PANTHER" id="PTHR31569">
    <property type="entry name" value="SWIM-TYPE DOMAIN-CONTAINING PROTEIN"/>
    <property type="match status" value="1"/>
</dbReference>
<feature type="domain" description="OTU" evidence="2">
    <location>
        <begin position="983"/>
        <end position="1120"/>
    </location>
</feature>
<dbReference type="OrthoDB" id="2437251at2759"/>
<dbReference type="EMBL" id="AJIL01000004">
    <property type="protein sequence ID" value="KNF06225.1"/>
    <property type="molecule type" value="Genomic_DNA"/>
</dbReference>
<dbReference type="STRING" id="1165861.A0A0L0W4K4"/>
<dbReference type="PROSITE" id="PS50802">
    <property type="entry name" value="OTU"/>
    <property type="match status" value="1"/>
</dbReference>
<feature type="region of interest" description="Disordered" evidence="1">
    <location>
        <begin position="816"/>
        <end position="964"/>
    </location>
</feature>
<feature type="compositionally biased region" description="Basic residues" evidence="1">
    <location>
        <begin position="825"/>
        <end position="836"/>
    </location>
</feature>
<keyword evidence="4" id="KW-1185">Reference proteome</keyword>
<proteinExistence type="predicted"/>
<sequence length="1165" mass="130863">MFKDHRILRAGLIYTKKLLNPLQKWSELKFTPKILEWDIVPIRPIGPSQPSTIPTSRNSTITIMSHPTNTNNITSPTIINNPINPPDHTNNTISDPGVMVSPAVPHHPLLLHLIDLAQYPPPIVSKNTRDSDTPINFGETCDSESKSDSNSEGFLPEDILEFVADNGGRNGHPKKATSNQDPIETSESASDLPMLITDPQSYDFTAGEPMEPPPVTRFMTKETLLRFCQLWAKTHCYAISKSHSAAEKNVYIRCDRGGIYEGKKTNRSGRKTASSKTNCPFKLKGSIPTSKKIMNKTWTLEVCEGTHNHGPSPGASSHAAHRQLQPEQVTELRGLFKSNVKPAQMLLQLRTSDDQTLATNKTITNMLQKFRREDLDGKTPVKALVHVLKETNWSWEVKVNNSGQIQNLFFAHPGSIHLARINHHVALLDATYKTNRYKIPLLHVIGQAASNRSFSIAFCFLTYEDDENYLWAVQVLKKLIWKPDRIPKVFITDRDAALRNALAEVFPNSQANLCTWHINKNITTNCRKYFPSIEPPAKSARKRKSMNEPADRKSVKDKPVDPWKQFMGLWKWVTYAKSPELYTERFQNLKGFLSTRPAVLAYLEKNIIPVKELFVVAWACQYPHLWNLNTSRVESGHAYLKTFVTSSTGDLLSVFQGLGHAVDAQILAVHESIGKDTIKTLVHLPKCFIPVLGEISSFAIKKAIEQFDRLKNDFDPTEPCSQTLTTGVGIPCAHRLAEILESGSTITPADFHDQWNLKYNPEFSKEEVAEVDLDHEIRKLTIALSHELPTRLGNLFENSHQLVAGTHDVVALQAPAVKENTKGRPNSKKQALKSTKRLPSAFELAKADFKKEESSKKRSAKSLAPHKSKRSKKAEETDPSDSVVSNEPSDSEGSEGYDLKDISLGIDCKNEETNKKANKEKDKEDENQIKEEGENPTKQEDKIQTKQENASENKEDLSNQTLSNGDKDVYIRQIPNHLHEYIQNVFNPIGDGNCGFHCVAKGVGYEDDGWFRVRQEMLKEISDHRELYLKLQGGEEELTRIIEGLQVKSKKTRIIPSKWLDKMAHSQCLANVYTRPVVFLSLIDCNTFLPLRMGPHESSNTAPIYLIHVNGNHWVLALVEAINGVKPIPPPVLATKSTSKNAKGWSAFIKKGVNLFKTGAKPKKI</sequence>
<feature type="compositionally biased region" description="Basic and acidic residues" evidence="1">
    <location>
        <begin position="545"/>
        <end position="557"/>
    </location>
</feature>
<dbReference type="InterPro" id="IPR052579">
    <property type="entry name" value="Zinc_finger_SWIM"/>
</dbReference>
<evidence type="ECO:0000259" key="2">
    <source>
        <dbReference type="PROSITE" id="PS50802"/>
    </source>
</evidence>
<dbReference type="Gene3D" id="3.90.70.80">
    <property type="match status" value="1"/>
</dbReference>
<dbReference type="Pfam" id="PF10551">
    <property type="entry name" value="MULE"/>
    <property type="match status" value="1"/>
</dbReference>
<feature type="region of interest" description="Disordered" evidence="1">
    <location>
        <begin position="305"/>
        <end position="324"/>
    </location>
</feature>
<accession>A0A0L0W4K4</accession>
<dbReference type="PANTHER" id="PTHR31569:SF4">
    <property type="entry name" value="SWIM-TYPE DOMAIN-CONTAINING PROTEIN"/>
    <property type="match status" value="1"/>
</dbReference>
<protein>
    <recommendedName>
        <fullName evidence="2">OTU domain-containing protein</fullName>
    </recommendedName>
</protein>
<dbReference type="InterPro" id="IPR018289">
    <property type="entry name" value="MULE_transposase_dom"/>
</dbReference>
<feature type="compositionally biased region" description="Basic residues" evidence="1">
    <location>
        <begin position="857"/>
        <end position="872"/>
    </location>
</feature>